<feature type="domain" description="Saposin B-type" evidence="8">
    <location>
        <begin position="723"/>
        <end position="804"/>
    </location>
</feature>
<dbReference type="InterPro" id="IPR007856">
    <property type="entry name" value="SapB_1"/>
</dbReference>
<dbReference type="PRINTS" id="PR01797">
    <property type="entry name" value="SAPOSIN"/>
</dbReference>
<keyword evidence="6" id="KW-0325">Glycoprotein</keyword>
<evidence type="ECO:0000259" key="8">
    <source>
        <dbReference type="PROSITE" id="PS50015"/>
    </source>
</evidence>
<evidence type="ECO:0000256" key="1">
    <source>
        <dbReference type="ARBA" id="ARBA00004613"/>
    </source>
</evidence>
<dbReference type="PANTHER" id="PTHR11480">
    <property type="entry name" value="SAPOSIN-RELATED"/>
    <property type="match status" value="1"/>
</dbReference>
<feature type="signal peptide" evidence="7">
    <location>
        <begin position="1"/>
        <end position="19"/>
    </location>
</feature>
<evidence type="ECO:0000256" key="7">
    <source>
        <dbReference type="SAM" id="SignalP"/>
    </source>
</evidence>
<dbReference type="Gene3D" id="1.10.225.10">
    <property type="entry name" value="Saposin-like"/>
    <property type="match status" value="19"/>
</dbReference>
<evidence type="ECO:0000256" key="2">
    <source>
        <dbReference type="ARBA" id="ARBA00022525"/>
    </source>
</evidence>
<proteinExistence type="predicted"/>
<feature type="domain" description="Saposin B-type" evidence="8">
    <location>
        <begin position="1548"/>
        <end position="1630"/>
    </location>
</feature>
<evidence type="ECO:0000256" key="4">
    <source>
        <dbReference type="ARBA" id="ARBA00022737"/>
    </source>
</evidence>
<feature type="domain" description="Saposin B-type" evidence="8">
    <location>
        <begin position="622"/>
        <end position="703"/>
    </location>
</feature>
<feature type="domain" description="Saposin A-type" evidence="9">
    <location>
        <begin position="1097"/>
        <end position="1137"/>
    </location>
</feature>
<feature type="domain" description="Saposin B-type" evidence="8">
    <location>
        <begin position="2059"/>
        <end position="2138"/>
    </location>
</feature>
<keyword evidence="2" id="KW-0964">Secreted</keyword>
<dbReference type="Pfam" id="PF05184">
    <property type="entry name" value="SapB_1"/>
    <property type="match status" value="10"/>
</dbReference>
<feature type="domain" description="Saposin B-type" evidence="8">
    <location>
        <begin position="1420"/>
        <end position="1469"/>
    </location>
</feature>
<dbReference type="PANTHER" id="PTHR11480:SF3">
    <property type="entry name" value="BCDNA.GH08312"/>
    <property type="match status" value="1"/>
</dbReference>
<feature type="chain" id="PRO_5032339442" description="Proactivator polypeptide" evidence="7">
    <location>
        <begin position="20"/>
        <end position="2269"/>
    </location>
</feature>
<organism evidence="10 11">
    <name type="scientific">Rotaria magnacalcarata</name>
    <dbReference type="NCBI Taxonomy" id="392030"/>
    <lineage>
        <taxon>Eukaryota</taxon>
        <taxon>Metazoa</taxon>
        <taxon>Spiralia</taxon>
        <taxon>Gnathifera</taxon>
        <taxon>Rotifera</taxon>
        <taxon>Eurotatoria</taxon>
        <taxon>Bdelloidea</taxon>
        <taxon>Philodinida</taxon>
        <taxon>Philodinidae</taxon>
        <taxon>Rotaria</taxon>
    </lineage>
</organism>
<evidence type="ECO:0000256" key="6">
    <source>
        <dbReference type="ARBA" id="ARBA00023180"/>
    </source>
</evidence>
<dbReference type="SUPFAM" id="SSF47862">
    <property type="entry name" value="Saposin"/>
    <property type="match status" value="17"/>
</dbReference>
<accession>A0A818WTB5</accession>
<dbReference type="GO" id="GO:0006665">
    <property type="term" value="P:sphingolipid metabolic process"/>
    <property type="evidence" value="ECO:0007669"/>
    <property type="project" value="InterPro"/>
</dbReference>
<dbReference type="PROSITE" id="PS51110">
    <property type="entry name" value="SAP_A"/>
    <property type="match status" value="2"/>
</dbReference>
<feature type="domain" description="Saposin B-type" evidence="8">
    <location>
        <begin position="2174"/>
        <end position="2255"/>
    </location>
</feature>
<name>A0A818WTB5_9BILA</name>
<gene>
    <name evidence="10" type="ORF">UXM345_LOCUS769</name>
</gene>
<evidence type="ECO:0000256" key="5">
    <source>
        <dbReference type="ARBA" id="ARBA00023157"/>
    </source>
</evidence>
<protein>
    <recommendedName>
        <fullName evidence="12">Proactivator polypeptide</fullName>
    </recommendedName>
</protein>
<dbReference type="InterPro" id="IPR011001">
    <property type="entry name" value="Saposin-like"/>
</dbReference>
<feature type="domain" description="Saposin B-type" evidence="8">
    <location>
        <begin position="1143"/>
        <end position="1225"/>
    </location>
</feature>
<dbReference type="SMART" id="SM00162">
    <property type="entry name" value="SAPA"/>
    <property type="match status" value="2"/>
</dbReference>
<evidence type="ECO:0000313" key="11">
    <source>
        <dbReference type="Proteomes" id="UP000663842"/>
    </source>
</evidence>
<keyword evidence="3 7" id="KW-0732">Signal</keyword>
<reference evidence="10" key="1">
    <citation type="submission" date="2021-02" db="EMBL/GenBank/DDBJ databases">
        <authorList>
            <person name="Nowell W R."/>
        </authorList>
    </citation>
    <scope>NUCLEOTIDE SEQUENCE</scope>
</reference>
<evidence type="ECO:0000259" key="9">
    <source>
        <dbReference type="PROSITE" id="PS51110"/>
    </source>
</evidence>
<evidence type="ECO:0000256" key="3">
    <source>
        <dbReference type="ARBA" id="ARBA00022729"/>
    </source>
</evidence>
<dbReference type="InterPro" id="IPR003119">
    <property type="entry name" value="SAP_A"/>
</dbReference>
<dbReference type="GO" id="GO:0005576">
    <property type="term" value="C:extracellular region"/>
    <property type="evidence" value="ECO:0007669"/>
    <property type="project" value="UniProtKB-SubCell"/>
</dbReference>
<dbReference type="EMBL" id="CAJOBF010000036">
    <property type="protein sequence ID" value="CAF3730052.1"/>
    <property type="molecule type" value="Genomic_DNA"/>
</dbReference>
<feature type="domain" description="Saposin B-type" evidence="8">
    <location>
        <begin position="1321"/>
        <end position="1403"/>
    </location>
</feature>
<feature type="domain" description="Saposin B-type" evidence="8">
    <location>
        <begin position="1015"/>
        <end position="1099"/>
    </location>
</feature>
<dbReference type="GO" id="GO:0005764">
    <property type="term" value="C:lysosome"/>
    <property type="evidence" value="ECO:0007669"/>
    <property type="project" value="InterPro"/>
</dbReference>
<comment type="subcellular location">
    <subcellularLocation>
        <location evidence="1">Secreted</location>
    </subcellularLocation>
</comment>
<dbReference type="PROSITE" id="PS50015">
    <property type="entry name" value="SAP_B"/>
    <property type="match status" value="18"/>
</dbReference>
<keyword evidence="4" id="KW-0677">Repeat</keyword>
<feature type="domain" description="Saposin B-type" evidence="8">
    <location>
        <begin position="162"/>
        <end position="243"/>
    </location>
</feature>
<feature type="domain" description="Saposin B-type" evidence="8">
    <location>
        <begin position="325"/>
        <end position="406"/>
    </location>
</feature>
<keyword evidence="5" id="KW-1015">Disulfide bond</keyword>
<feature type="domain" description="Saposin B-type" evidence="8">
    <location>
        <begin position="821"/>
        <end position="902"/>
    </location>
</feature>
<sequence>MKLITILSAIVVITTSTWAYSDECIKGPEYWCRDATTAEKCGAVDHCQRTVWNQKEADKKAITGSQTAEMLCNVLVQAANELISDTFINVNSMKQYLRQECTKLPSQNNLIQKCETAVDLYLPDILRHIQSGTEITKICRIIQGHDSQSAFVAKPKPTGITPNQTCVLCEFVMHILQTFATANSSAQELAQILEDVCQAMPAALKDECKAFIEQYGIDLIVLLLRDFDPDKACQLVKLCPKPKDVAFLTKPNQSACGLCDYVSTYLSAGYPIENVCTYFSTDKNIKQQCEILAHIYKPNFCSQLPICKEDVVIQPVEQSIQTTIQSTECSLCKFVISYIDTIIQNNRSEAAILAALEKVCTILPAALKTKCDQFVDTYGPILVQLLEKYSTPEDVCDALKLCKNGTAEIIPIKFEKVTANPVECALCKYIISYVDAVIQNNKSEAAIVAALEKVCTILPSSLHDKCKQFIDTYSTALVQLIEKYGTPEQVCDALKLCTNGTEASSLLERVQQMKSKQVSLNGLQCTFCKLIIGYLESAVQNNRTPAAIEAALEKVCNYLPATLKDNCTHFVKIYGPIIAILLEKNATAVQVCNFIKLCNNGTQDITSSVPDQGFNIEKLSIKSVECALCKYIIGYVDTVIQNNKSEAAIEAALEKVCTILPSSIKPKCDQFVVTYGPVLLQLIKTYGTPDLVCDALKLCNNGTQQISRRALLQVLKLQRVVGSPATCALCKYVVGYIDIIIQNNKSEAAIEAALEKVCAILPAAIKAACDQFVVTYGPALLQLIQKYGTPDKVCGALKLCNNGTQEIVPVESSKIERVPGSPATCALCKYIVGYVDIIIQNNKSEAAIEAALEKVCGILPAAIKAACDQFVVTYGPALFQLIQKYGTPDKVCGALKLCNNGTQTMESIDHTVPSKPIKDDPECSLCKYVVSYLDLLIQSNITAAELEKALEFVCTILPSSYQKQCKTFVDSYAPILAELIAELDDPNVVCVWLTLCPKSDDKVIQVPALKMNKFKSLPCNLCEYIVNYLEAIIQSNSTETQFEDALDKACKIIPISQLQSECQTLVHLYGDDLINYLVNHGNPKAVCQKLGLSICLTYAYRPDCAIGPVYWCKSFQNAQDCGALRHCTDTIWRYDEQRISIDSSTKCEWCEKILENTHKAIENVADNEDLIKFTLLNGCKMLPLEDISSKCTSVIENYRTTVIELMKHKTYNRVCRLMDICQTNEIYTNKEKPYVDTQSKILCNVVVRATQELHVNQQKPRSEIQTYLKADCQQLADFQLVTRCEDLIERHGNEIYAHVVSRVELSKICDYIEDFGVQFASPVGCDMCTFVLSTAKEMLDTKHDEDKVLLYIDEHTCSRLSGVLKKNCKQVVDTNGRDLIENLQNGTHPMLLCTHFMYCFDKIVDETSPIQKNEMRSFLMNNICDKLGSFKSACEALLKKDGNALLQVLLNEINGRDLCKMFGLCQHVSFSTYELSVQDDPDQCKRCLTHFIRQKHIAEKLVNHSSEFLHHLCGQLPQKDDCTKAVDDSINELVTFIQSLDPRSICVDLKMCDPTSLSNIRTTQAVPSDGSIKGDIIEYIKSDVCTKLGSLNLFCHRLADSEGLNLLSLLSKTIDPHRVCSIVDVCPTNFVMKICEDKCQCCTNKVEIYQTKLAKFIEAIVASTRVLCDQVSGRDSCLQLADRIETNTKKFISRFDSKQACQSLTLCKRSEMKTNEDQCRTCQNDIDQRQHRFLSITNEVTTEFLSLCTDNDCRTNVRSLQEGVLHRMNNSNSQNLCQHLGYCELDNTYELSSTLLRLRSLAHYQAKNLDGRLQSIDVCSGYGQLKSMCEHLLASSQGHRYTNVYMAILKNNPKLIDVDLREQISIKANADLCGSCKNAIASSKIFLNNALDSILETLIHTCEHCPVKDQCRDFITQRVNNIKSYINDNYINADQFCTILGLCKVSHPSIAVLPTKATEETDLLKDSNATCILCEYTMKILSNYIHQNSTEQEIEQSLEKICNQMPVTLQKQCHELVDNYGPPIIAVLINDFDLSTICRKLNLCTNQMKVQVSYLTKANQATCGICDYVSTFINFALKRDSSEKSLQHALSTVCQHLLNEQYSQCQTLVQLVAPHIRTLELGLNRNFCQQLTICQVPMSELQPAIDLNQIPSKDKSSIEKDEQFKEIIVKNLDDTPECMLCHYAISYLDAVLKNNKSEAAVEAALEKVCTILPQKERVRCDTFVKTYGPVIAELIADSADPDAICRYLGLCQVVSSQETTMIESAPIIY</sequence>
<dbReference type="InterPro" id="IPR008139">
    <property type="entry name" value="SaposinB_dom"/>
</dbReference>
<dbReference type="InterPro" id="IPR008373">
    <property type="entry name" value="Saposin"/>
</dbReference>
<dbReference type="Proteomes" id="UP000663842">
    <property type="component" value="Unassembled WGS sequence"/>
</dbReference>
<evidence type="ECO:0008006" key="12">
    <source>
        <dbReference type="Google" id="ProtNLM"/>
    </source>
</evidence>
<dbReference type="Pfam" id="PF02199">
    <property type="entry name" value="SapA"/>
    <property type="match status" value="2"/>
</dbReference>
<feature type="domain" description="Saposin B-type" evidence="8">
    <location>
        <begin position="1869"/>
        <end position="1947"/>
    </location>
</feature>
<feature type="domain" description="Saposin B-type" evidence="8">
    <location>
        <begin position="521"/>
        <end position="602"/>
    </location>
</feature>
<feature type="domain" description="Saposin B-type" evidence="8">
    <location>
        <begin position="420"/>
        <end position="501"/>
    </location>
</feature>
<dbReference type="InterPro" id="IPR051428">
    <property type="entry name" value="Sphingo_Act-Surfact_Prot"/>
</dbReference>
<dbReference type="FunFam" id="1.10.225.10:FF:000002">
    <property type="entry name" value="prosaposin isoform X2"/>
    <property type="match status" value="7"/>
</dbReference>
<feature type="domain" description="Saposin B-type" evidence="8">
    <location>
        <begin position="65"/>
        <end position="149"/>
    </location>
</feature>
<feature type="domain" description="Saposin B-type" evidence="8">
    <location>
        <begin position="1967"/>
        <end position="2048"/>
    </location>
</feature>
<feature type="domain" description="Saposin B-type" evidence="8">
    <location>
        <begin position="919"/>
        <end position="1000"/>
    </location>
</feature>
<feature type="domain" description="Saposin A-type" evidence="9">
    <location>
        <begin position="17"/>
        <end position="57"/>
    </location>
</feature>
<comment type="caution">
    <text evidence="10">The sequence shown here is derived from an EMBL/GenBank/DDBJ whole genome shotgun (WGS) entry which is preliminary data.</text>
</comment>
<dbReference type="Pfam" id="PF03489">
    <property type="entry name" value="SapB_2"/>
    <property type="match status" value="11"/>
</dbReference>
<evidence type="ECO:0000313" key="10">
    <source>
        <dbReference type="EMBL" id="CAF3730052.1"/>
    </source>
</evidence>
<dbReference type="InterPro" id="IPR008138">
    <property type="entry name" value="SapB_2"/>
</dbReference>
<dbReference type="SMART" id="SM00741">
    <property type="entry name" value="SapB"/>
    <property type="match status" value="19"/>
</dbReference>
<dbReference type="GO" id="GO:0016020">
    <property type="term" value="C:membrane"/>
    <property type="evidence" value="ECO:0007669"/>
    <property type="project" value="GOC"/>
</dbReference>